<evidence type="ECO:0000313" key="1">
    <source>
        <dbReference type="EMBL" id="KUG24638.1"/>
    </source>
</evidence>
<accession>A0A0W8FV82</accession>
<dbReference type="SUPFAM" id="SSF56281">
    <property type="entry name" value="Metallo-hydrolase/oxidoreductase"/>
    <property type="match status" value="1"/>
</dbReference>
<sequence length="205" mass="23739">MGFPFFKPIYSRKTNLTVWGCPFAQDSIKEMLARTMEAPNFPVNFDSIHANISYQNTCIESYTLSSMIITPIALSHPNQGSGYKFEEDGKSFVFLTDNELNYRHEGGLDFQDYLEFSRDADLLFHDAEYKEEEYKKTRGWGHSFYKDTLNLAIEAGVKKLGLFHHNQERIDTEIDAIVNDCRKEIERRGQNLECFAVGQSMDFKL</sequence>
<name>A0A0W8FV82_9ZZZZ</name>
<dbReference type="EMBL" id="LNQE01000839">
    <property type="protein sequence ID" value="KUG24638.1"/>
    <property type="molecule type" value="Genomic_DNA"/>
</dbReference>
<dbReference type="InterPro" id="IPR036866">
    <property type="entry name" value="RibonucZ/Hydroxyglut_hydro"/>
</dbReference>
<comment type="caution">
    <text evidence="1">The sequence shown here is derived from an EMBL/GenBank/DDBJ whole genome shotgun (WGS) entry which is preliminary data.</text>
</comment>
<proteinExistence type="predicted"/>
<dbReference type="AlphaFoldDB" id="A0A0W8FV82"/>
<reference evidence="1" key="1">
    <citation type="journal article" date="2015" name="Proc. Natl. Acad. Sci. U.S.A.">
        <title>Networks of energetic and metabolic interactions define dynamics in microbial communities.</title>
        <authorList>
            <person name="Embree M."/>
            <person name="Liu J.K."/>
            <person name="Al-Bassam M.M."/>
            <person name="Zengler K."/>
        </authorList>
    </citation>
    <scope>NUCLEOTIDE SEQUENCE</scope>
</reference>
<organism evidence="1">
    <name type="scientific">hydrocarbon metagenome</name>
    <dbReference type="NCBI Taxonomy" id="938273"/>
    <lineage>
        <taxon>unclassified sequences</taxon>
        <taxon>metagenomes</taxon>
        <taxon>ecological metagenomes</taxon>
    </lineage>
</organism>
<keyword evidence="1" id="KW-0378">Hydrolase</keyword>
<protein>
    <submittedName>
        <fullName evidence="1">Metal-dependent hydrolase of the beta-lactamase superfamily i</fullName>
    </submittedName>
</protein>
<gene>
    <name evidence="1" type="ORF">ASZ90_005547</name>
</gene>
<dbReference type="Gene3D" id="3.60.15.10">
    <property type="entry name" value="Ribonuclease Z/Hydroxyacylglutathione hydrolase-like"/>
    <property type="match status" value="1"/>
</dbReference>
<dbReference type="GO" id="GO:0016787">
    <property type="term" value="F:hydrolase activity"/>
    <property type="evidence" value="ECO:0007669"/>
    <property type="project" value="UniProtKB-KW"/>
</dbReference>